<evidence type="ECO:0000259" key="9">
    <source>
        <dbReference type="PROSITE" id="PS50071"/>
    </source>
</evidence>
<evidence type="ECO:0000256" key="5">
    <source>
        <dbReference type="ARBA" id="ARBA00023242"/>
    </source>
</evidence>
<feature type="region of interest" description="Disordered" evidence="8">
    <location>
        <begin position="426"/>
        <end position="449"/>
    </location>
</feature>
<feature type="compositionally biased region" description="Low complexity" evidence="8">
    <location>
        <begin position="426"/>
        <end position="440"/>
    </location>
</feature>
<dbReference type="Pfam" id="PF00046">
    <property type="entry name" value="Homeodomain"/>
    <property type="match status" value="1"/>
</dbReference>
<evidence type="ECO:0000313" key="11">
    <source>
        <dbReference type="Proteomes" id="UP000053825"/>
    </source>
</evidence>
<dbReference type="SMART" id="SM00389">
    <property type="entry name" value="HOX"/>
    <property type="match status" value="1"/>
</dbReference>
<dbReference type="PROSITE" id="PS00027">
    <property type="entry name" value="HOMEOBOX_1"/>
    <property type="match status" value="1"/>
</dbReference>
<evidence type="ECO:0000313" key="10">
    <source>
        <dbReference type="EMBL" id="KOC68115.1"/>
    </source>
</evidence>
<dbReference type="PANTHER" id="PTHR45793:SF5">
    <property type="entry name" value="HOMEOTIC PROTEIN OCELLILESS"/>
    <property type="match status" value="1"/>
</dbReference>
<keyword evidence="2" id="KW-0217">Developmental protein</keyword>
<dbReference type="FunFam" id="1.10.10.60:FF:000142">
    <property type="entry name" value="homeobox protein OTX2 isoform X2"/>
    <property type="match status" value="1"/>
</dbReference>
<dbReference type="OrthoDB" id="6159439at2759"/>
<dbReference type="Gene3D" id="1.10.10.60">
    <property type="entry name" value="Homeodomain-like"/>
    <property type="match status" value="1"/>
</dbReference>
<dbReference type="GO" id="GO:0005634">
    <property type="term" value="C:nucleus"/>
    <property type="evidence" value="ECO:0007669"/>
    <property type="project" value="UniProtKB-SubCell"/>
</dbReference>
<dbReference type="InterPro" id="IPR001356">
    <property type="entry name" value="HD"/>
</dbReference>
<evidence type="ECO:0000256" key="1">
    <source>
        <dbReference type="ARBA" id="ARBA00004123"/>
    </source>
</evidence>
<dbReference type="AlphaFoldDB" id="A0A0L7RBC0"/>
<gene>
    <name evidence="10" type="ORF">WH47_03273</name>
</gene>
<evidence type="ECO:0000256" key="3">
    <source>
        <dbReference type="ARBA" id="ARBA00023125"/>
    </source>
</evidence>
<dbReference type="STRING" id="597456.A0A0L7RBC0"/>
<dbReference type="SUPFAM" id="SSF46689">
    <property type="entry name" value="Homeodomain-like"/>
    <property type="match status" value="1"/>
</dbReference>
<name>A0A0L7RBC0_9HYME</name>
<organism evidence="10 11">
    <name type="scientific">Habropoda laboriosa</name>
    <dbReference type="NCBI Taxonomy" id="597456"/>
    <lineage>
        <taxon>Eukaryota</taxon>
        <taxon>Metazoa</taxon>
        <taxon>Ecdysozoa</taxon>
        <taxon>Arthropoda</taxon>
        <taxon>Hexapoda</taxon>
        <taxon>Insecta</taxon>
        <taxon>Pterygota</taxon>
        <taxon>Neoptera</taxon>
        <taxon>Endopterygota</taxon>
        <taxon>Hymenoptera</taxon>
        <taxon>Apocrita</taxon>
        <taxon>Aculeata</taxon>
        <taxon>Apoidea</taxon>
        <taxon>Anthophila</taxon>
        <taxon>Apidae</taxon>
        <taxon>Habropoda</taxon>
    </lineage>
</organism>
<feature type="domain" description="Homeobox" evidence="9">
    <location>
        <begin position="274"/>
        <end position="334"/>
    </location>
</feature>
<dbReference type="PROSITE" id="PS50071">
    <property type="entry name" value="HOMEOBOX_2"/>
    <property type="match status" value="1"/>
</dbReference>
<sequence length="525" mass="56077">MPDSTDNGSRKKREEMVEQVGNDGRPVQSHLWTGTDRPDQKLVSPGLASGIINVGTWIAPSEHPLLLPSFLPASGITRFTVSSPPGTRCGGKKKKETIVVHGRRDCHVTESRATSQSVNEKNWLRVGEWAGVNKVAAYICEASVGVDVAEEQYVGLGRRRRRCETPNGDAINGKAKKLIRLVAETQRVIRRSRGGSRRVGRAAGGWSATDLGGLAASTTSASDLFGPGAFGASAAGPYGALKPNPYVSALGMPPIEALHSTIGYPGCTPAGNPRKQRRERTTFTRAQLDVLEALFSKTKYPDIFMREEVAMKINLPESRVQVWFKNRRAKCRQQQKQQQQQQDKAPRSKKPSGNPTNNPPSGKSPSIATTPTPAAVVPATTPLSGGTAGSAASSPALLRDSPQYKPAGSGTSLLLAASTTPPSLGGTVYSSGGSSSSIWSPAVTESGGGFPGDHQRLAWTTTASQQQCYQNYSSYYTNMDYLSPATHQLNVVDGGGSGLDNTWSKTRDESASSWFYNSAGWGDRK</sequence>
<evidence type="ECO:0000256" key="4">
    <source>
        <dbReference type="ARBA" id="ARBA00023155"/>
    </source>
</evidence>
<keyword evidence="5 6" id="KW-0539">Nucleus</keyword>
<dbReference type="CDD" id="cd00086">
    <property type="entry name" value="homeodomain"/>
    <property type="match status" value="1"/>
</dbReference>
<dbReference type="PANTHER" id="PTHR45793">
    <property type="entry name" value="HOMEOBOX PROTEIN"/>
    <property type="match status" value="1"/>
</dbReference>
<protein>
    <submittedName>
        <fullName evidence="10">Homeobox protein OTX1</fullName>
    </submittedName>
</protein>
<evidence type="ECO:0000256" key="7">
    <source>
        <dbReference type="RuleBase" id="RU000682"/>
    </source>
</evidence>
<feature type="region of interest" description="Disordered" evidence="8">
    <location>
        <begin position="1"/>
        <end position="39"/>
    </location>
</feature>
<keyword evidence="4 6" id="KW-0371">Homeobox</keyword>
<dbReference type="GO" id="GO:0000981">
    <property type="term" value="F:DNA-binding transcription factor activity, RNA polymerase II-specific"/>
    <property type="evidence" value="ECO:0007669"/>
    <property type="project" value="InterPro"/>
</dbReference>
<dbReference type="EMBL" id="KQ414617">
    <property type="protein sequence ID" value="KOC68115.1"/>
    <property type="molecule type" value="Genomic_DNA"/>
</dbReference>
<feature type="DNA-binding region" description="Homeobox" evidence="6">
    <location>
        <begin position="276"/>
        <end position="335"/>
    </location>
</feature>
<dbReference type="InterPro" id="IPR017970">
    <property type="entry name" value="Homeobox_CS"/>
</dbReference>
<evidence type="ECO:0000256" key="6">
    <source>
        <dbReference type="PROSITE-ProRule" id="PRU00108"/>
    </source>
</evidence>
<reference evidence="10 11" key="1">
    <citation type="submission" date="2015-07" db="EMBL/GenBank/DDBJ databases">
        <title>The genome of Habropoda laboriosa.</title>
        <authorList>
            <person name="Pan H."/>
            <person name="Kapheim K."/>
        </authorList>
    </citation>
    <scope>NUCLEOTIDE SEQUENCE [LARGE SCALE GENOMIC DNA]</scope>
    <source>
        <strain evidence="10">0110345459</strain>
    </source>
</reference>
<evidence type="ECO:0000256" key="2">
    <source>
        <dbReference type="ARBA" id="ARBA00022473"/>
    </source>
</evidence>
<keyword evidence="3 6" id="KW-0238">DNA-binding</keyword>
<dbReference type="GO" id="GO:0000978">
    <property type="term" value="F:RNA polymerase II cis-regulatory region sequence-specific DNA binding"/>
    <property type="evidence" value="ECO:0007669"/>
    <property type="project" value="TreeGrafter"/>
</dbReference>
<proteinExistence type="predicted"/>
<comment type="subcellular location">
    <subcellularLocation>
        <location evidence="1 6 7">Nucleus</location>
    </subcellularLocation>
</comment>
<keyword evidence="11" id="KW-1185">Reference proteome</keyword>
<feature type="compositionally biased region" description="Low complexity" evidence="8">
    <location>
        <begin position="351"/>
        <end position="398"/>
    </location>
</feature>
<dbReference type="Proteomes" id="UP000053825">
    <property type="component" value="Unassembled WGS sequence"/>
</dbReference>
<dbReference type="InterPro" id="IPR009057">
    <property type="entry name" value="Homeodomain-like_sf"/>
</dbReference>
<accession>A0A0L7RBC0</accession>
<evidence type="ECO:0000256" key="8">
    <source>
        <dbReference type="SAM" id="MobiDB-lite"/>
    </source>
</evidence>
<feature type="region of interest" description="Disordered" evidence="8">
    <location>
        <begin position="328"/>
        <end position="407"/>
    </location>
</feature>